<evidence type="ECO:0000256" key="2">
    <source>
        <dbReference type="SAM" id="SignalP"/>
    </source>
</evidence>
<evidence type="ECO:0000313" key="4">
    <source>
        <dbReference type="Proteomes" id="UP000004217"/>
    </source>
</evidence>
<evidence type="ECO:0008006" key="5">
    <source>
        <dbReference type="Google" id="ProtNLM"/>
    </source>
</evidence>
<evidence type="ECO:0000256" key="1">
    <source>
        <dbReference type="SAM" id="MobiDB-lite"/>
    </source>
</evidence>
<proteinExistence type="predicted"/>
<accession>G2GBC5</accession>
<dbReference type="AlphaFoldDB" id="G2GBC5"/>
<dbReference type="PATRIC" id="fig|700597.3.peg.2743"/>
<evidence type="ECO:0000313" key="3">
    <source>
        <dbReference type="EMBL" id="EGX59221.1"/>
    </source>
</evidence>
<keyword evidence="4" id="KW-1185">Reference proteome</keyword>
<comment type="caution">
    <text evidence="3">The sequence shown here is derived from an EMBL/GenBank/DDBJ whole genome shotgun (WGS) entry which is preliminary data.</text>
</comment>
<gene>
    <name evidence="3" type="ORF">SZN_13996</name>
</gene>
<sequence length="200" mass="20866">MRYATRSSRGRQLARPSAVALSAIAALALSACGAADANSTTGEGSPARDGQIRHTPPAASDMASTASFLNQHTTCLNLTPGPEYDASGKSPAWGETESRDPSWGISERAVCEDKFADTVALLTVPDMRSFQAAVKQDGNADFLVGQDFAVVPVNGRTVRELAGSGLRFLTCDTDFSVPSGYSTDRASVDGCVLSNYVPAA</sequence>
<protein>
    <recommendedName>
        <fullName evidence="5">Lipoprotein</fullName>
    </recommendedName>
</protein>
<feature type="signal peptide" evidence="2">
    <location>
        <begin position="1"/>
        <end position="37"/>
    </location>
</feature>
<keyword evidence="2" id="KW-0732">Signal</keyword>
<reference evidence="3 4" key="1">
    <citation type="submission" date="2011-08" db="EMBL/GenBank/DDBJ databases">
        <authorList>
            <person name="Lin Y."/>
            <person name="Hao X."/>
            <person name="Johnstone L."/>
            <person name="Miller S.J."/>
            <person name="Wei G."/>
            <person name="Rensing C."/>
        </authorList>
    </citation>
    <scope>NUCLEOTIDE SEQUENCE [LARGE SCALE GENOMIC DNA]</scope>
    <source>
        <strain evidence="3 4">K42</strain>
    </source>
</reference>
<feature type="region of interest" description="Disordered" evidence="1">
    <location>
        <begin position="36"/>
        <end position="60"/>
    </location>
</feature>
<name>G2GBC5_9ACTN</name>
<dbReference type="RefSeq" id="WP_007495372.1">
    <property type="nucleotide sequence ID" value="NZ_AGBF01000035.1"/>
</dbReference>
<dbReference type="EMBL" id="AGBF01000035">
    <property type="protein sequence ID" value="EGX59221.1"/>
    <property type="molecule type" value="Genomic_DNA"/>
</dbReference>
<organism evidence="3 4">
    <name type="scientific">Streptomyces zinciresistens K42</name>
    <dbReference type="NCBI Taxonomy" id="700597"/>
    <lineage>
        <taxon>Bacteria</taxon>
        <taxon>Bacillati</taxon>
        <taxon>Actinomycetota</taxon>
        <taxon>Actinomycetes</taxon>
        <taxon>Kitasatosporales</taxon>
        <taxon>Streptomycetaceae</taxon>
        <taxon>Streptomyces</taxon>
    </lineage>
</organism>
<dbReference type="Proteomes" id="UP000004217">
    <property type="component" value="Unassembled WGS sequence"/>
</dbReference>
<feature type="chain" id="PRO_5003430291" description="Lipoprotein" evidence="2">
    <location>
        <begin position="38"/>
        <end position="200"/>
    </location>
</feature>
<dbReference type="PROSITE" id="PS51257">
    <property type="entry name" value="PROKAR_LIPOPROTEIN"/>
    <property type="match status" value="1"/>
</dbReference>